<evidence type="ECO:0000313" key="3">
    <source>
        <dbReference type="Proteomes" id="UP000315471"/>
    </source>
</evidence>
<evidence type="ECO:0000256" key="1">
    <source>
        <dbReference type="SAM" id="MobiDB-lite"/>
    </source>
</evidence>
<accession>A0A5C6DT89</accession>
<keyword evidence="3" id="KW-1185">Reference proteome</keyword>
<proteinExistence type="predicted"/>
<sequence length="136" mass="15475">MDDNRTTSPEGDTPAIDVSASGLRPENNATSVEVIDDVHESARRRYRAKRPKEESNIAYNRRRHFGETPFTVIIRKLRQISPFAPTPFLHGRIVLRQRRIGLEAVKSNLPYMSTTIVVGGRSYRWFGGKYHGHASL</sequence>
<feature type="compositionally biased region" description="Polar residues" evidence="1">
    <location>
        <begin position="1"/>
        <end position="10"/>
    </location>
</feature>
<organism evidence="2 3">
    <name type="scientific">Novipirellula aureliae</name>
    <dbReference type="NCBI Taxonomy" id="2527966"/>
    <lineage>
        <taxon>Bacteria</taxon>
        <taxon>Pseudomonadati</taxon>
        <taxon>Planctomycetota</taxon>
        <taxon>Planctomycetia</taxon>
        <taxon>Pirellulales</taxon>
        <taxon>Pirellulaceae</taxon>
        <taxon>Novipirellula</taxon>
    </lineage>
</organism>
<dbReference type="EMBL" id="SJPY01000006">
    <property type="protein sequence ID" value="TWU38721.1"/>
    <property type="molecule type" value="Genomic_DNA"/>
</dbReference>
<gene>
    <name evidence="2" type="ORF">Q31b_37990</name>
</gene>
<name>A0A5C6DT89_9BACT</name>
<evidence type="ECO:0000313" key="2">
    <source>
        <dbReference type="EMBL" id="TWU38721.1"/>
    </source>
</evidence>
<comment type="caution">
    <text evidence="2">The sequence shown here is derived from an EMBL/GenBank/DDBJ whole genome shotgun (WGS) entry which is preliminary data.</text>
</comment>
<protein>
    <submittedName>
        <fullName evidence="2">Uncharacterized protein</fullName>
    </submittedName>
</protein>
<feature type="region of interest" description="Disordered" evidence="1">
    <location>
        <begin position="1"/>
        <end position="28"/>
    </location>
</feature>
<dbReference type="AlphaFoldDB" id="A0A5C6DT89"/>
<reference evidence="2 3" key="1">
    <citation type="submission" date="2019-02" db="EMBL/GenBank/DDBJ databases">
        <title>Deep-cultivation of Planctomycetes and their phenomic and genomic characterization uncovers novel biology.</title>
        <authorList>
            <person name="Wiegand S."/>
            <person name="Jogler M."/>
            <person name="Boedeker C."/>
            <person name="Pinto D."/>
            <person name="Vollmers J."/>
            <person name="Rivas-Marin E."/>
            <person name="Kohn T."/>
            <person name="Peeters S.H."/>
            <person name="Heuer A."/>
            <person name="Rast P."/>
            <person name="Oberbeckmann S."/>
            <person name="Bunk B."/>
            <person name="Jeske O."/>
            <person name="Meyerdierks A."/>
            <person name="Storesund J.E."/>
            <person name="Kallscheuer N."/>
            <person name="Luecker S."/>
            <person name="Lage O.M."/>
            <person name="Pohl T."/>
            <person name="Merkel B.J."/>
            <person name="Hornburger P."/>
            <person name="Mueller R.-W."/>
            <person name="Bruemmer F."/>
            <person name="Labrenz M."/>
            <person name="Spormann A.M."/>
            <person name="Op Den Camp H."/>
            <person name="Overmann J."/>
            <person name="Amann R."/>
            <person name="Jetten M.S.M."/>
            <person name="Mascher T."/>
            <person name="Medema M.H."/>
            <person name="Devos D.P."/>
            <person name="Kaster A.-K."/>
            <person name="Ovreas L."/>
            <person name="Rohde M."/>
            <person name="Galperin M.Y."/>
            <person name="Jogler C."/>
        </authorList>
    </citation>
    <scope>NUCLEOTIDE SEQUENCE [LARGE SCALE GENOMIC DNA]</scope>
    <source>
        <strain evidence="2 3">Q31b</strain>
    </source>
</reference>
<dbReference type="Proteomes" id="UP000315471">
    <property type="component" value="Unassembled WGS sequence"/>
</dbReference>